<comment type="caution">
    <text evidence="2">The sequence shown here is derived from an EMBL/GenBank/DDBJ whole genome shotgun (WGS) entry which is preliminary data.</text>
</comment>
<evidence type="ECO:0000313" key="3">
    <source>
        <dbReference type="Proteomes" id="UP001438707"/>
    </source>
</evidence>
<evidence type="ECO:0000256" key="1">
    <source>
        <dbReference type="SAM" id="MobiDB-lite"/>
    </source>
</evidence>
<dbReference type="EMBL" id="JALJOS010000040">
    <property type="protein sequence ID" value="KAK9821197.1"/>
    <property type="molecule type" value="Genomic_DNA"/>
</dbReference>
<accession>A0AAW1QID4</accession>
<gene>
    <name evidence="2" type="ORF">WJX74_008890</name>
</gene>
<reference evidence="2 3" key="1">
    <citation type="journal article" date="2024" name="Nat. Commun.">
        <title>Phylogenomics reveals the evolutionary origins of lichenization in chlorophyte algae.</title>
        <authorList>
            <person name="Puginier C."/>
            <person name="Libourel C."/>
            <person name="Otte J."/>
            <person name="Skaloud P."/>
            <person name="Haon M."/>
            <person name="Grisel S."/>
            <person name="Petersen M."/>
            <person name="Berrin J.G."/>
            <person name="Delaux P.M."/>
            <person name="Dal Grande F."/>
            <person name="Keller J."/>
        </authorList>
    </citation>
    <scope>NUCLEOTIDE SEQUENCE [LARGE SCALE GENOMIC DNA]</scope>
    <source>
        <strain evidence="2 3">SAG 2145</strain>
    </source>
</reference>
<feature type="compositionally biased region" description="Basic and acidic residues" evidence="1">
    <location>
        <begin position="198"/>
        <end position="217"/>
    </location>
</feature>
<sequence length="397" mass="45053">MASGAKPRCSHQHSTHLLYRALPRLLAAMNHLASLIVDHLHKIVDRIFDNRGTIEEITKAMELGSNVNLAEVFMACQHELDVHYREFRSYPASVASGSDIEAHPHWIGACFSESNGIPLYLGLRRTELFKIGRDGTPSAVFAYEQSIVDIHLLQQQKQHMLGSPAKGPAFSRKKAKRTTPCREHMASARSRKRQRRQRVTDETEEAHRQQPQKDDAHGYACPESHPETRSSKRHQRQAPTLASQPSQQQQKPPLPIHSALTFHEHCLQQQQYPEQLVAKGQHKLDVSKAAGGSQDEIFTFHHGSSCCHRQLEQQPIPEGLDIIEVFEEAGGSQDEGSTFHSGCLHHRQLQHQWLQPRGLAGVHIIDLSEDEHNIPAWEHHHHQQQQQQEIIDLTRSV</sequence>
<keyword evidence="3" id="KW-1185">Reference proteome</keyword>
<dbReference type="Proteomes" id="UP001438707">
    <property type="component" value="Unassembled WGS sequence"/>
</dbReference>
<name>A0AAW1QID4_9CHLO</name>
<proteinExistence type="predicted"/>
<organism evidence="2 3">
    <name type="scientific">Apatococcus lobatus</name>
    <dbReference type="NCBI Taxonomy" id="904363"/>
    <lineage>
        <taxon>Eukaryota</taxon>
        <taxon>Viridiplantae</taxon>
        <taxon>Chlorophyta</taxon>
        <taxon>core chlorophytes</taxon>
        <taxon>Trebouxiophyceae</taxon>
        <taxon>Chlorellales</taxon>
        <taxon>Chlorellaceae</taxon>
        <taxon>Apatococcus</taxon>
    </lineage>
</organism>
<evidence type="ECO:0000313" key="2">
    <source>
        <dbReference type="EMBL" id="KAK9821197.1"/>
    </source>
</evidence>
<protein>
    <submittedName>
        <fullName evidence="2">Uncharacterized protein</fullName>
    </submittedName>
</protein>
<feature type="compositionally biased region" description="Low complexity" evidence="1">
    <location>
        <begin position="237"/>
        <end position="251"/>
    </location>
</feature>
<dbReference type="AlphaFoldDB" id="A0AAW1QID4"/>
<feature type="region of interest" description="Disordered" evidence="1">
    <location>
        <begin position="159"/>
        <end position="253"/>
    </location>
</feature>